<dbReference type="Pfam" id="PF10099">
    <property type="entry name" value="RskA_C"/>
    <property type="match status" value="1"/>
</dbReference>
<accession>A0A1T4YY15</accession>
<organism evidence="11 12">
    <name type="scientific">Prosthecobacter debontii</name>
    <dbReference type="NCBI Taxonomy" id="48467"/>
    <lineage>
        <taxon>Bacteria</taxon>
        <taxon>Pseudomonadati</taxon>
        <taxon>Verrucomicrobiota</taxon>
        <taxon>Verrucomicrobiia</taxon>
        <taxon>Verrucomicrobiales</taxon>
        <taxon>Verrucomicrobiaceae</taxon>
        <taxon>Prosthecobacter</taxon>
    </lineage>
</organism>
<gene>
    <name evidence="11" type="ORF">SAMN02745166_04483</name>
</gene>
<evidence type="ECO:0000313" key="12">
    <source>
        <dbReference type="Proteomes" id="UP000190774"/>
    </source>
</evidence>
<keyword evidence="3" id="KW-1003">Cell membrane</keyword>
<dbReference type="OrthoDB" id="190230at2"/>
<evidence type="ECO:0000256" key="3">
    <source>
        <dbReference type="ARBA" id="ARBA00022475"/>
    </source>
</evidence>
<keyword evidence="5 9" id="KW-1133">Transmembrane helix</keyword>
<evidence type="ECO:0000256" key="2">
    <source>
        <dbReference type="ARBA" id="ARBA00004236"/>
    </source>
</evidence>
<evidence type="ECO:0000256" key="4">
    <source>
        <dbReference type="ARBA" id="ARBA00022692"/>
    </source>
</evidence>
<dbReference type="GO" id="GO:0016989">
    <property type="term" value="F:sigma factor antagonist activity"/>
    <property type="evidence" value="ECO:0007669"/>
    <property type="project" value="TreeGrafter"/>
</dbReference>
<keyword evidence="12" id="KW-1185">Reference proteome</keyword>
<dbReference type="Proteomes" id="UP000190774">
    <property type="component" value="Unassembled WGS sequence"/>
</dbReference>
<dbReference type="GO" id="GO:0006417">
    <property type="term" value="P:regulation of translation"/>
    <property type="evidence" value="ECO:0007669"/>
    <property type="project" value="TreeGrafter"/>
</dbReference>
<dbReference type="RefSeq" id="WP_078815613.1">
    <property type="nucleotide sequence ID" value="NZ_FUYE01000020.1"/>
</dbReference>
<evidence type="ECO:0000256" key="9">
    <source>
        <dbReference type="SAM" id="Phobius"/>
    </source>
</evidence>
<comment type="subcellular location">
    <subcellularLocation>
        <location evidence="2">Cell membrane</location>
    </subcellularLocation>
    <subcellularLocation>
        <location evidence="1">Membrane</location>
        <topology evidence="1">Single-pass membrane protein</topology>
    </subcellularLocation>
</comment>
<dbReference type="InterPro" id="IPR051474">
    <property type="entry name" value="Anti-sigma-K/W_factor"/>
</dbReference>
<proteinExistence type="predicted"/>
<evidence type="ECO:0000256" key="5">
    <source>
        <dbReference type="ARBA" id="ARBA00022989"/>
    </source>
</evidence>
<dbReference type="GO" id="GO:0005886">
    <property type="term" value="C:plasma membrane"/>
    <property type="evidence" value="ECO:0007669"/>
    <property type="project" value="UniProtKB-SubCell"/>
</dbReference>
<dbReference type="AlphaFoldDB" id="A0A1T4YY15"/>
<dbReference type="InterPro" id="IPR018764">
    <property type="entry name" value="RskA_C"/>
</dbReference>
<evidence type="ECO:0000256" key="8">
    <source>
        <dbReference type="ARBA" id="ARBA00030803"/>
    </source>
</evidence>
<dbReference type="Gene3D" id="1.10.10.1320">
    <property type="entry name" value="Anti-sigma factor, zinc-finger domain"/>
    <property type="match status" value="1"/>
</dbReference>
<sequence>MNEECEELAALSALGSLTDEERSAFEIEVARDSELEALTSDMEKTTAALMAAAPAVQPPAELRSELMAEVRRRISARKPAQRTLKRTRQFLWVGWGLAAALAAGAFLLWSERAQLAQQVAAMTEVEAEARHQLILVRDERDLLEEKHTETLAKLTALTKELEMRRQSSSIAELEVKKLNHELATLQKRDALAQVQIATLQSSVEAYKQGVAVVVWDSEKAQGVLKLEKMPPVEAGKDYQLWVVDPKKPAPVDAGVVRVNADGFAKVDFKPVSEISEAAKFALSVEKEGGVPKGEGPIVLIGP</sequence>
<evidence type="ECO:0000256" key="6">
    <source>
        <dbReference type="ARBA" id="ARBA00023136"/>
    </source>
</evidence>
<feature type="transmembrane region" description="Helical" evidence="9">
    <location>
        <begin position="90"/>
        <end position="109"/>
    </location>
</feature>
<evidence type="ECO:0000259" key="10">
    <source>
        <dbReference type="Pfam" id="PF10099"/>
    </source>
</evidence>
<name>A0A1T4YY15_9BACT</name>
<dbReference type="PANTHER" id="PTHR37461">
    <property type="entry name" value="ANTI-SIGMA-K FACTOR RSKA"/>
    <property type="match status" value="1"/>
</dbReference>
<protein>
    <recommendedName>
        <fullName evidence="8">Regulator of SigK</fullName>
    </recommendedName>
    <alternativeName>
        <fullName evidence="7">Sigma-K anti-sigma factor RskA</fullName>
    </alternativeName>
</protein>
<evidence type="ECO:0000313" key="11">
    <source>
        <dbReference type="EMBL" id="SKB06448.1"/>
    </source>
</evidence>
<dbReference type="EMBL" id="FUYE01000020">
    <property type="protein sequence ID" value="SKB06448.1"/>
    <property type="molecule type" value="Genomic_DNA"/>
</dbReference>
<evidence type="ECO:0000256" key="7">
    <source>
        <dbReference type="ARBA" id="ARBA00029829"/>
    </source>
</evidence>
<feature type="domain" description="Anti-sigma K factor RskA C-terminal" evidence="10">
    <location>
        <begin position="178"/>
        <end position="296"/>
    </location>
</feature>
<keyword evidence="6 9" id="KW-0472">Membrane</keyword>
<evidence type="ECO:0000256" key="1">
    <source>
        <dbReference type="ARBA" id="ARBA00004167"/>
    </source>
</evidence>
<dbReference type="STRING" id="48467.SAMN02745166_04483"/>
<dbReference type="PANTHER" id="PTHR37461:SF1">
    <property type="entry name" value="ANTI-SIGMA-K FACTOR RSKA"/>
    <property type="match status" value="1"/>
</dbReference>
<reference evidence="12" key="1">
    <citation type="submission" date="2017-02" db="EMBL/GenBank/DDBJ databases">
        <authorList>
            <person name="Varghese N."/>
            <person name="Submissions S."/>
        </authorList>
    </citation>
    <scope>NUCLEOTIDE SEQUENCE [LARGE SCALE GENOMIC DNA]</scope>
    <source>
        <strain evidence="12">ATCC 700200</strain>
    </source>
</reference>
<dbReference type="InterPro" id="IPR041916">
    <property type="entry name" value="Anti_sigma_zinc_sf"/>
</dbReference>
<keyword evidence="4 9" id="KW-0812">Transmembrane</keyword>